<dbReference type="InterPro" id="IPR002781">
    <property type="entry name" value="TM_pro_TauE-like"/>
</dbReference>
<keyword evidence="5" id="KW-1003">Cell membrane</keyword>
<name>A0ABM8B1U9_9BACT</name>
<dbReference type="PANTHER" id="PTHR43701">
    <property type="entry name" value="MEMBRANE TRANSPORTER PROTEIN MJ0441-RELATED"/>
    <property type="match status" value="1"/>
</dbReference>
<dbReference type="Proteomes" id="UP001317742">
    <property type="component" value="Chromosome"/>
</dbReference>
<dbReference type="InterPro" id="IPR051598">
    <property type="entry name" value="TSUP/Inactive_protease-like"/>
</dbReference>
<proteinExistence type="inferred from homology"/>
<sequence>MSTLELIIAILSFSLSFVFALGGVGSALVLIPTLTWMGVPLSMARPTGLFVNAVSMLGATYSNIKEKRLDFRLGVPIIVASILLAPVGAWVGHLMPTRIVLITFIGFLIFAGSMMIFFKSSKYADQYREDRPVLGPLLVGIVAGFFSGLLGVGGGGLISPLMILQGFNPKKIAAVTALAVPFSSLSAFAAYAAMGSVSWRLLIFAGLAAWGGGYLGTKVMQRKMQPGTVKKFLGGVLLALASKLLWQTLS</sequence>
<feature type="transmembrane region" description="Helical" evidence="5">
    <location>
        <begin position="199"/>
        <end position="217"/>
    </location>
</feature>
<dbReference type="PANTHER" id="PTHR43701:SF2">
    <property type="entry name" value="MEMBRANE TRANSPORTER PROTEIN YJNA-RELATED"/>
    <property type="match status" value="1"/>
</dbReference>
<dbReference type="EMBL" id="AP026709">
    <property type="protein sequence ID" value="BDQ37787.1"/>
    <property type="molecule type" value="Genomic_DNA"/>
</dbReference>
<evidence type="ECO:0000256" key="5">
    <source>
        <dbReference type="RuleBase" id="RU363041"/>
    </source>
</evidence>
<protein>
    <recommendedName>
        <fullName evidence="5">Probable membrane transporter protein</fullName>
    </recommendedName>
</protein>
<keyword evidence="2 5" id="KW-0812">Transmembrane</keyword>
<evidence type="ECO:0000313" key="7">
    <source>
        <dbReference type="Proteomes" id="UP001317742"/>
    </source>
</evidence>
<comment type="similarity">
    <text evidence="5">Belongs to the 4-toluene sulfonate uptake permease (TSUP) (TC 2.A.102) family.</text>
</comment>
<feature type="transmembrane region" description="Helical" evidence="5">
    <location>
        <begin position="172"/>
        <end position="193"/>
    </location>
</feature>
<keyword evidence="7" id="KW-1185">Reference proteome</keyword>
<reference evidence="6 7" key="1">
    <citation type="submission" date="2022-08" db="EMBL/GenBank/DDBJ databases">
        <title>Genome Sequence of the sulphate-reducing bacterium, Pseudodesulfovibrio sp. SYK.</title>
        <authorList>
            <person name="Kondo R."/>
            <person name="Kataoka T."/>
        </authorList>
    </citation>
    <scope>NUCLEOTIDE SEQUENCE [LARGE SCALE GENOMIC DNA]</scope>
    <source>
        <strain evidence="6 7">SYK</strain>
    </source>
</reference>
<organism evidence="6 7">
    <name type="scientific">Pseudodesulfovibrio nedwellii</name>
    <dbReference type="NCBI Taxonomy" id="2973072"/>
    <lineage>
        <taxon>Bacteria</taxon>
        <taxon>Pseudomonadati</taxon>
        <taxon>Thermodesulfobacteriota</taxon>
        <taxon>Desulfovibrionia</taxon>
        <taxon>Desulfovibrionales</taxon>
        <taxon>Desulfovibrionaceae</taxon>
    </lineage>
</organism>
<feature type="transmembrane region" description="Helical" evidence="5">
    <location>
        <begin position="73"/>
        <end position="92"/>
    </location>
</feature>
<evidence type="ECO:0000256" key="4">
    <source>
        <dbReference type="ARBA" id="ARBA00023136"/>
    </source>
</evidence>
<keyword evidence="4 5" id="KW-0472">Membrane</keyword>
<accession>A0ABM8B1U9</accession>
<feature type="transmembrane region" description="Helical" evidence="5">
    <location>
        <begin position="6"/>
        <end position="31"/>
    </location>
</feature>
<feature type="transmembrane region" description="Helical" evidence="5">
    <location>
        <begin position="99"/>
        <end position="118"/>
    </location>
</feature>
<feature type="transmembrane region" description="Helical" evidence="5">
    <location>
        <begin position="138"/>
        <end position="160"/>
    </location>
</feature>
<gene>
    <name evidence="6" type="ORF">SYK_21470</name>
</gene>
<evidence type="ECO:0000313" key="6">
    <source>
        <dbReference type="EMBL" id="BDQ37787.1"/>
    </source>
</evidence>
<comment type="subcellular location">
    <subcellularLocation>
        <location evidence="5">Cell membrane</location>
        <topology evidence="5">Multi-pass membrane protein</topology>
    </subcellularLocation>
    <subcellularLocation>
        <location evidence="1">Membrane</location>
        <topology evidence="1">Multi-pass membrane protein</topology>
    </subcellularLocation>
</comment>
<evidence type="ECO:0000256" key="2">
    <source>
        <dbReference type="ARBA" id="ARBA00022692"/>
    </source>
</evidence>
<dbReference type="RefSeq" id="WP_281760305.1">
    <property type="nucleotide sequence ID" value="NZ_AP026709.1"/>
</dbReference>
<evidence type="ECO:0000256" key="1">
    <source>
        <dbReference type="ARBA" id="ARBA00004141"/>
    </source>
</evidence>
<dbReference type="Pfam" id="PF01925">
    <property type="entry name" value="TauE"/>
    <property type="match status" value="1"/>
</dbReference>
<evidence type="ECO:0000256" key="3">
    <source>
        <dbReference type="ARBA" id="ARBA00022989"/>
    </source>
</evidence>
<keyword evidence="3 5" id="KW-1133">Transmembrane helix</keyword>